<dbReference type="InterPro" id="IPR027396">
    <property type="entry name" value="DsrEFH-like"/>
</dbReference>
<evidence type="ECO:0000256" key="1">
    <source>
        <dbReference type="SAM" id="SignalP"/>
    </source>
</evidence>
<dbReference type="SUPFAM" id="SSF75169">
    <property type="entry name" value="DsrEFH-like"/>
    <property type="match status" value="1"/>
</dbReference>
<sequence length="157" mass="17174">MNAPLRFLAASALLLASLTTAQAQTPAAGKPAAEFTGAVADKAEYKVVYQLDSDDPKLIKQTLRNMKNALEDPRLKGKLQMELVAYGGGTDVFRQAQPYEADIKALQQQGVLLAQCLNTMKERKISKDELFPFISYVPTGNGELIIRQAQGWAIVHP</sequence>
<organism evidence="2 3">
    <name type="scientific">Hymenobacter psychrotolerans DSM 18569</name>
    <dbReference type="NCBI Taxonomy" id="1121959"/>
    <lineage>
        <taxon>Bacteria</taxon>
        <taxon>Pseudomonadati</taxon>
        <taxon>Bacteroidota</taxon>
        <taxon>Cytophagia</taxon>
        <taxon>Cytophagales</taxon>
        <taxon>Hymenobacteraceae</taxon>
        <taxon>Hymenobacter</taxon>
    </lineage>
</organism>
<evidence type="ECO:0000313" key="3">
    <source>
        <dbReference type="Proteomes" id="UP000183947"/>
    </source>
</evidence>
<gene>
    <name evidence="2" type="ORF">SAMN02746009_02588</name>
</gene>
<dbReference type="Pfam" id="PF02635">
    <property type="entry name" value="DsrE"/>
    <property type="match status" value="1"/>
</dbReference>
<dbReference type="AlphaFoldDB" id="A0A1M6ZW60"/>
<dbReference type="STRING" id="1121959.SAMN02746009_02588"/>
<protein>
    <submittedName>
        <fullName evidence="2">Uncharacterized protein</fullName>
    </submittedName>
</protein>
<dbReference type="Proteomes" id="UP000183947">
    <property type="component" value="Unassembled WGS sequence"/>
</dbReference>
<proteinExistence type="predicted"/>
<keyword evidence="3" id="KW-1185">Reference proteome</keyword>
<reference evidence="3" key="1">
    <citation type="submission" date="2016-11" db="EMBL/GenBank/DDBJ databases">
        <authorList>
            <person name="Varghese N."/>
            <person name="Submissions S."/>
        </authorList>
    </citation>
    <scope>NUCLEOTIDE SEQUENCE [LARGE SCALE GENOMIC DNA]</scope>
    <source>
        <strain evidence="3">DSM 18569</strain>
    </source>
</reference>
<keyword evidence="1" id="KW-0732">Signal</keyword>
<dbReference type="OrthoDB" id="678766at2"/>
<dbReference type="InterPro" id="IPR003787">
    <property type="entry name" value="Sulphur_relay_DsrE/F-like"/>
</dbReference>
<feature type="chain" id="PRO_5012002872" evidence="1">
    <location>
        <begin position="24"/>
        <end position="157"/>
    </location>
</feature>
<dbReference type="PANTHER" id="PTHR37691">
    <property type="entry name" value="BLR3518 PROTEIN"/>
    <property type="match status" value="1"/>
</dbReference>
<dbReference type="RefSeq" id="WP_073285599.1">
    <property type="nucleotide sequence ID" value="NZ_FRAS01000013.1"/>
</dbReference>
<dbReference type="PANTHER" id="PTHR37691:SF1">
    <property type="entry name" value="BLR3518 PROTEIN"/>
    <property type="match status" value="1"/>
</dbReference>
<name>A0A1M6ZW60_9BACT</name>
<dbReference type="EMBL" id="FRAS01000013">
    <property type="protein sequence ID" value="SHL34563.1"/>
    <property type="molecule type" value="Genomic_DNA"/>
</dbReference>
<evidence type="ECO:0000313" key="2">
    <source>
        <dbReference type="EMBL" id="SHL34563.1"/>
    </source>
</evidence>
<accession>A0A1M6ZW60</accession>
<feature type="signal peptide" evidence="1">
    <location>
        <begin position="1"/>
        <end position="23"/>
    </location>
</feature>
<dbReference type="Gene3D" id="3.40.1260.10">
    <property type="entry name" value="DsrEFH-like"/>
    <property type="match status" value="1"/>
</dbReference>